<dbReference type="EMBL" id="CAJVQA010009684">
    <property type="protein sequence ID" value="CAG8688558.1"/>
    <property type="molecule type" value="Genomic_DNA"/>
</dbReference>
<keyword evidence="4" id="KW-1185">Reference proteome</keyword>
<comment type="catalytic activity">
    <reaction evidence="1">
        <text>ATP + H2O = ADP + phosphate + H(+)</text>
        <dbReference type="Rhea" id="RHEA:13065"/>
        <dbReference type="ChEBI" id="CHEBI:15377"/>
        <dbReference type="ChEBI" id="CHEBI:15378"/>
        <dbReference type="ChEBI" id="CHEBI:30616"/>
        <dbReference type="ChEBI" id="CHEBI:43474"/>
        <dbReference type="ChEBI" id="CHEBI:456216"/>
        <dbReference type="EC" id="5.6.2.3"/>
    </reaction>
</comment>
<comment type="cofactor">
    <cofactor evidence="1">
        <name>Mg(2+)</name>
        <dbReference type="ChEBI" id="CHEBI:18420"/>
    </cofactor>
</comment>
<evidence type="ECO:0000313" key="3">
    <source>
        <dbReference type="EMBL" id="CAG8688558.1"/>
    </source>
</evidence>
<evidence type="ECO:0000259" key="2">
    <source>
        <dbReference type="Pfam" id="PF05970"/>
    </source>
</evidence>
<dbReference type="GO" id="GO:0000723">
    <property type="term" value="P:telomere maintenance"/>
    <property type="evidence" value="ECO:0007669"/>
    <property type="project" value="InterPro"/>
</dbReference>
<evidence type="ECO:0000313" key="4">
    <source>
        <dbReference type="Proteomes" id="UP000789759"/>
    </source>
</evidence>
<feature type="domain" description="DNA helicase Pif1-like DEAD-box helicase" evidence="2">
    <location>
        <begin position="1"/>
        <end position="112"/>
    </location>
</feature>
<sequence length="118" mass="13553">MAYRNALEALNQILQNLIKAIDSFFEHLPFGNKVVIFGDDFCQILSIVVKGSHENIIRFCLKCSLLWTNIDVMFLKTNMRLLNFTNTSNISKENEFTKWLLKIGKGLIPTIDNQSNTI</sequence>
<dbReference type="GO" id="GO:0006281">
    <property type="term" value="P:DNA repair"/>
    <property type="evidence" value="ECO:0007669"/>
    <property type="project" value="UniProtKB-KW"/>
</dbReference>
<keyword evidence="1" id="KW-0233">DNA recombination</keyword>
<dbReference type="PANTHER" id="PTHR10492:SF57">
    <property type="entry name" value="ATP-DEPENDENT DNA HELICASE"/>
    <property type="match status" value="1"/>
</dbReference>
<dbReference type="EC" id="5.6.2.3" evidence="1"/>
<keyword evidence="1" id="KW-0378">Hydrolase</keyword>
<organism evidence="3 4">
    <name type="scientific">Cetraspora pellucida</name>
    <dbReference type="NCBI Taxonomy" id="1433469"/>
    <lineage>
        <taxon>Eukaryota</taxon>
        <taxon>Fungi</taxon>
        <taxon>Fungi incertae sedis</taxon>
        <taxon>Mucoromycota</taxon>
        <taxon>Glomeromycotina</taxon>
        <taxon>Glomeromycetes</taxon>
        <taxon>Diversisporales</taxon>
        <taxon>Gigasporaceae</taxon>
        <taxon>Cetraspora</taxon>
    </lineage>
</organism>
<dbReference type="GO" id="GO:0043139">
    <property type="term" value="F:5'-3' DNA helicase activity"/>
    <property type="evidence" value="ECO:0007669"/>
    <property type="project" value="UniProtKB-EC"/>
</dbReference>
<dbReference type="PANTHER" id="PTHR10492">
    <property type="match status" value="1"/>
</dbReference>
<reference evidence="3" key="1">
    <citation type="submission" date="2021-06" db="EMBL/GenBank/DDBJ databases">
        <authorList>
            <person name="Kallberg Y."/>
            <person name="Tangrot J."/>
            <person name="Rosling A."/>
        </authorList>
    </citation>
    <scope>NUCLEOTIDE SEQUENCE</scope>
    <source>
        <strain evidence="3">FL966</strain>
    </source>
</reference>
<dbReference type="GO" id="GO:0016787">
    <property type="term" value="F:hydrolase activity"/>
    <property type="evidence" value="ECO:0007669"/>
    <property type="project" value="UniProtKB-KW"/>
</dbReference>
<comment type="similarity">
    <text evidence="1">Belongs to the helicase family.</text>
</comment>
<dbReference type="Proteomes" id="UP000789759">
    <property type="component" value="Unassembled WGS sequence"/>
</dbReference>
<keyword evidence="1" id="KW-0227">DNA damage</keyword>
<dbReference type="AlphaFoldDB" id="A0A9N9HJW8"/>
<dbReference type="OrthoDB" id="2445360at2759"/>
<evidence type="ECO:0000256" key="1">
    <source>
        <dbReference type="RuleBase" id="RU363044"/>
    </source>
</evidence>
<accession>A0A9N9HJW8</accession>
<dbReference type="GO" id="GO:0006310">
    <property type="term" value="P:DNA recombination"/>
    <property type="evidence" value="ECO:0007669"/>
    <property type="project" value="UniProtKB-KW"/>
</dbReference>
<name>A0A9N9HJW8_9GLOM</name>
<keyword evidence="1" id="KW-0067">ATP-binding</keyword>
<gene>
    <name evidence="3" type="ORF">CPELLU_LOCUS11164</name>
</gene>
<proteinExistence type="inferred from homology"/>
<dbReference type="GO" id="GO:0005524">
    <property type="term" value="F:ATP binding"/>
    <property type="evidence" value="ECO:0007669"/>
    <property type="project" value="UniProtKB-KW"/>
</dbReference>
<protein>
    <recommendedName>
        <fullName evidence="1">ATP-dependent DNA helicase</fullName>
        <ecNumber evidence="1">5.6.2.3</ecNumber>
    </recommendedName>
</protein>
<dbReference type="InterPro" id="IPR010285">
    <property type="entry name" value="DNA_helicase_pif1-like_DEAD"/>
</dbReference>
<keyword evidence="1" id="KW-0234">DNA repair</keyword>
<keyword evidence="1" id="KW-0547">Nucleotide-binding</keyword>
<dbReference type="Pfam" id="PF05970">
    <property type="entry name" value="PIF1"/>
    <property type="match status" value="1"/>
</dbReference>
<keyword evidence="1" id="KW-0347">Helicase</keyword>
<comment type="caution">
    <text evidence="3">The sequence shown here is derived from an EMBL/GenBank/DDBJ whole genome shotgun (WGS) entry which is preliminary data.</text>
</comment>